<dbReference type="Pfam" id="PF00069">
    <property type="entry name" value="Pkinase"/>
    <property type="match status" value="1"/>
</dbReference>
<keyword evidence="4" id="KW-0812">Transmembrane</keyword>
<dbReference type="InterPro" id="IPR011009">
    <property type="entry name" value="Kinase-like_dom_sf"/>
</dbReference>
<feature type="transmembrane region" description="Helical" evidence="4">
    <location>
        <begin position="120"/>
        <end position="138"/>
    </location>
</feature>
<feature type="transmembrane region" description="Helical" evidence="4">
    <location>
        <begin position="203"/>
        <end position="224"/>
    </location>
</feature>
<dbReference type="PROSITE" id="PS00107">
    <property type="entry name" value="PROTEIN_KINASE_ATP"/>
    <property type="match status" value="1"/>
</dbReference>
<feature type="transmembrane region" description="Helical" evidence="4">
    <location>
        <begin position="12"/>
        <end position="29"/>
    </location>
</feature>
<protein>
    <recommendedName>
        <fullName evidence="5">Protein kinase domain-containing protein</fullName>
    </recommendedName>
</protein>
<feature type="transmembrane region" description="Helical" evidence="4">
    <location>
        <begin position="41"/>
        <end position="61"/>
    </location>
</feature>
<feature type="transmembrane region" description="Helical" evidence="4">
    <location>
        <begin position="68"/>
        <end position="88"/>
    </location>
</feature>
<evidence type="ECO:0000313" key="6">
    <source>
        <dbReference type="EMBL" id="AWR94158.1"/>
    </source>
</evidence>
<name>A0A2U9IDN7_9CREN</name>
<dbReference type="Proteomes" id="UP000248044">
    <property type="component" value="Chromosome"/>
</dbReference>
<keyword evidence="2" id="KW-0067">ATP-binding</keyword>
<accession>A0A2U9IDN7</accession>
<evidence type="ECO:0000313" key="7">
    <source>
        <dbReference type="Proteomes" id="UP000248044"/>
    </source>
</evidence>
<dbReference type="SMART" id="SM00220">
    <property type="entry name" value="S_TKc"/>
    <property type="match status" value="1"/>
</dbReference>
<evidence type="ECO:0000256" key="3">
    <source>
        <dbReference type="SAM" id="MobiDB-lite"/>
    </source>
</evidence>
<sequence length="807" mass="90388">MNLRILNLTSRAIRITSTLVLIFIAYILFTQINPLNIQQSNLIQFTILYTLFLLATIAIAIPIPKAFGYSLVIGTLIIPMLTLAIISYVKKLGIYEILALLIFFIFNAIYLPILGKKGGLKIVVTTIILLIIIVFPSFTLSLTKFHLSVISINSIYNLPKPFISFIKEPMSKVSLYGIFSTIVGGIGYILASLRKTFTPVSNLTRITIPVILVSAFTFLSYNLLGNISSFYGLFEYNIIAIAILSAVLLAFYNKKNIYGLIISAVSFSLLILFVLEMVFSLSFTSTYPFLIEKNLPLSSIIFPLFLITISGIASPRGILDPISIKKKLFTALSKNEYGKAGDFIYILRSLGISETDLFCELINKSRNCNSILWMQEKYKINYSKCSNLRGLVDCIMYKNRIPRDIDVILDILYNKDLSYAEKLAGFVLSKGTKDYREEKAKTIIAKILGNTQTAQNNTNTQVQSKPNDEKTPPLEKWDPNIWVGREIYGYKIIKVLGNGGTSYVLLGSRSGNNQNYAIKIPKLSVQKNEATRASFTTFDDLSKESSKLQEMSEKNNEIVKVYGTFVDVNTIKSITSGNNTLDYLKSPPAIVMELMEGGTLNDLIKNQIVINSTYWTNIVKLIFLKVGYALSFIHAEGYVHLDVKPANIFFNKSPGNYGEIIYNRIKSGEISVKLGDLGSARKIGERFFEYTPEYCPVDQVKSILFGKGADPSMDVYAFGASLYKALTGYSYNPPEVVNLMDKAITDSLSGRNFKKSIEEAENTYATFYSQLKIPDVDFSLQKIIISTVNPDPLKRPKMKDIIKELST</sequence>
<dbReference type="GO" id="GO:0005737">
    <property type="term" value="C:cytoplasm"/>
    <property type="evidence" value="ECO:0007669"/>
    <property type="project" value="TreeGrafter"/>
</dbReference>
<dbReference type="PANTHER" id="PTHR44167">
    <property type="entry name" value="OVARIAN-SPECIFIC SERINE/THREONINE-PROTEIN KINASE LOK-RELATED"/>
    <property type="match status" value="1"/>
</dbReference>
<feature type="compositionally biased region" description="Basic and acidic residues" evidence="3">
    <location>
        <begin position="466"/>
        <end position="475"/>
    </location>
</feature>
<feature type="transmembrane region" description="Helical" evidence="4">
    <location>
        <begin position="173"/>
        <end position="191"/>
    </location>
</feature>
<feature type="domain" description="Protein kinase" evidence="5">
    <location>
        <begin position="490"/>
        <end position="807"/>
    </location>
</feature>
<keyword evidence="7" id="KW-1185">Reference proteome</keyword>
<proteinExistence type="predicted"/>
<feature type="transmembrane region" description="Helical" evidence="4">
    <location>
        <begin position="258"/>
        <end position="280"/>
    </location>
</feature>
<dbReference type="GO" id="GO:0004674">
    <property type="term" value="F:protein serine/threonine kinase activity"/>
    <property type="evidence" value="ECO:0007669"/>
    <property type="project" value="TreeGrafter"/>
</dbReference>
<dbReference type="InterPro" id="IPR008271">
    <property type="entry name" value="Ser/Thr_kinase_AS"/>
</dbReference>
<dbReference type="PROSITE" id="PS50011">
    <property type="entry name" value="PROTEIN_KINASE_DOM"/>
    <property type="match status" value="1"/>
</dbReference>
<feature type="transmembrane region" description="Helical" evidence="4">
    <location>
        <begin position="230"/>
        <end position="251"/>
    </location>
</feature>
<organism evidence="6 7">
    <name type="scientific">Acidianus brierleyi</name>
    <dbReference type="NCBI Taxonomy" id="41673"/>
    <lineage>
        <taxon>Archaea</taxon>
        <taxon>Thermoproteota</taxon>
        <taxon>Thermoprotei</taxon>
        <taxon>Sulfolobales</taxon>
        <taxon>Sulfolobaceae</taxon>
        <taxon>Acidianus</taxon>
    </lineage>
</organism>
<dbReference type="PANTHER" id="PTHR44167:SF24">
    <property type="entry name" value="SERINE_THREONINE-PROTEIN KINASE CHK2"/>
    <property type="match status" value="1"/>
</dbReference>
<dbReference type="KEGG" id="abri:DFR85_05685"/>
<dbReference type="InterPro" id="IPR000719">
    <property type="entry name" value="Prot_kinase_dom"/>
</dbReference>
<keyword evidence="1" id="KW-0547">Nucleotide-binding</keyword>
<dbReference type="GO" id="GO:0005524">
    <property type="term" value="F:ATP binding"/>
    <property type="evidence" value="ECO:0007669"/>
    <property type="project" value="UniProtKB-KW"/>
</dbReference>
<dbReference type="SUPFAM" id="SSF56112">
    <property type="entry name" value="Protein kinase-like (PK-like)"/>
    <property type="match status" value="1"/>
</dbReference>
<feature type="transmembrane region" description="Helical" evidence="4">
    <location>
        <begin position="94"/>
        <end position="113"/>
    </location>
</feature>
<dbReference type="AlphaFoldDB" id="A0A2U9IDN7"/>
<evidence type="ECO:0000259" key="5">
    <source>
        <dbReference type="PROSITE" id="PS50011"/>
    </source>
</evidence>
<dbReference type="Gene3D" id="3.30.200.20">
    <property type="entry name" value="Phosphorylase Kinase, domain 1"/>
    <property type="match status" value="1"/>
</dbReference>
<reference evidence="6 7" key="1">
    <citation type="submission" date="2018-05" db="EMBL/GenBank/DDBJ databases">
        <title>Complete Genome Sequences of Extremely Thermoacidophilic, Metal-Mobilizing Type-Strain Members of the Archaeal Family Sulfolobaceae: Acidianus brierleyi DSM-1651T, Acidianus sulfidivorans DSM-18786T, Metallosphaera hakonensis DSM-7519T, and Metallosphaera prunae DSM-10039T.</title>
        <authorList>
            <person name="Counts J.A."/>
            <person name="Kelly R.M."/>
        </authorList>
    </citation>
    <scope>NUCLEOTIDE SEQUENCE [LARGE SCALE GENOMIC DNA]</scope>
    <source>
        <strain evidence="6 7">DSM 1651</strain>
    </source>
</reference>
<gene>
    <name evidence="6" type="ORF">DFR85_05685</name>
</gene>
<dbReference type="PROSITE" id="PS00108">
    <property type="entry name" value="PROTEIN_KINASE_ST"/>
    <property type="match status" value="1"/>
</dbReference>
<evidence type="ECO:0000256" key="2">
    <source>
        <dbReference type="ARBA" id="ARBA00022840"/>
    </source>
</evidence>
<dbReference type="Gene3D" id="1.10.510.10">
    <property type="entry name" value="Transferase(Phosphotransferase) domain 1"/>
    <property type="match status" value="1"/>
</dbReference>
<keyword evidence="4" id="KW-1133">Transmembrane helix</keyword>
<dbReference type="EMBL" id="CP029289">
    <property type="protein sequence ID" value="AWR94158.1"/>
    <property type="molecule type" value="Genomic_DNA"/>
</dbReference>
<dbReference type="InterPro" id="IPR017441">
    <property type="entry name" value="Protein_kinase_ATP_BS"/>
</dbReference>
<feature type="region of interest" description="Disordered" evidence="3">
    <location>
        <begin position="455"/>
        <end position="475"/>
    </location>
</feature>
<evidence type="ECO:0000256" key="4">
    <source>
        <dbReference type="SAM" id="Phobius"/>
    </source>
</evidence>
<evidence type="ECO:0000256" key="1">
    <source>
        <dbReference type="ARBA" id="ARBA00022741"/>
    </source>
</evidence>
<keyword evidence="4" id="KW-0472">Membrane</keyword>